<dbReference type="AlphaFoldDB" id="A0ABD8B3L7"/>
<dbReference type="EMBL" id="CP145893">
    <property type="protein sequence ID" value="WWP23899.1"/>
    <property type="molecule type" value="Genomic_DNA"/>
</dbReference>
<dbReference type="Gene3D" id="3.30.2310.40">
    <property type="match status" value="1"/>
</dbReference>
<dbReference type="RefSeq" id="WP_338709078.1">
    <property type="nucleotide sequence ID" value="NZ_CP145893.1"/>
</dbReference>
<evidence type="ECO:0000313" key="1">
    <source>
        <dbReference type="EMBL" id="WWP23899.1"/>
    </source>
</evidence>
<dbReference type="InterPro" id="IPR038493">
    <property type="entry name" value="MqsR_sf"/>
</dbReference>
<sequence>MGKFGNETQKHVDFTPEEIKQYLSEFKGLVRGRNYTIAQNENREENIEFIETYKIDSKKEREILLSLEYDDFCYAVDNQKKEFAHEKLYVFCKVCHLDNWGELENVEVYIKSNITQTRKKKDFLIVISFHKRNKPISYLFKN</sequence>
<geneLocation type="plasmid" evidence="1 2">
    <name>pY5S7-1</name>
</geneLocation>
<accession>A0ABD8B3L7</accession>
<proteinExistence type="predicted"/>
<gene>
    <name evidence="1" type="ORF">V6668_31400</name>
</gene>
<reference evidence="1 2" key="1">
    <citation type="submission" date="2024-02" db="EMBL/GenBank/DDBJ databases">
        <title>Complete sequences of two Paenibacillus sp. strains and one Lysinibacillus strain isolated from the environment on STAA medium highlight biotechnological potential.</title>
        <authorList>
            <person name="Attere S.A."/>
            <person name="Piche L.C."/>
            <person name="Intertaglia L."/>
            <person name="Lami R."/>
            <person name="Charette S.J."/>
            <person name="Vincent A.T."/>
        </authorList>
    </citation>
    <scope>NUCLEOTIDE SEQUENCE [LARGE SCALE GENOMIC DNA]</scope>
    <source>
        <strain evidence="1 2">Y5S-7</strain>
        <plasmid evidence="1 2">pY5S7-1</plasmid>
    </source>
</reference>
<organism evidence="1 2">
    <name type="scientific">Paenibacillus amylolyticus</name>
    <dbReference type="NCBI Taxonomy" id="1451"/>
    <lineage>
        <taxon>Bacteria</taxon>
        <taxon>Bacillati</taxon>
        <taxon>Bacillota</taxon>
        <taxon>Bacilli</taxon>
        <taxon>Bacillales</taxon>
        <taxon>Paenibacillaceae</taxon>
        <taxon>Paenibacillus</taxon>
    </lineage>
</organism>
<keyword evidence="1" id="KW-0614">Plasmid</keyword>
<protein>
    <submittedName>
        <fullName evidence="1">Uncharacterized protein</fullName>
    </submittedName>
</protein>
<dbReference type="Proteomes" id="UP001364764">
    <property type="component" value="Plasmid pY5S7-1"/>
</dbReference>
<name>A0ABD8B3L7_PAEAM</name>
<dbReference type="GeneID" id="93480079"/>
<evidence type="ECO:0000313" key="2">
    <source>
        <dbReference type="Proteomes" id="UP001364764"/>
    </source>
</evidence>